<dbReference type="OrthoDB" id="2570648at2759"/>
<sequence>MTTSTTPTFARVSSLTHWTNLFHPVTGAFRLPSTAGEYIEHLDIDLRFVHCEFQDVGSLLGPKALEKTLLPSGPVHLPKVCLLTLRGAEHCQDCDESMEALAEVLGVIRPVEVRWLNASTDPREQVTFATHLVHDAIIQAGHQWAMHESLRKLVIQGGFPCPNLTAPTPFNLTPATTPASSPGPHRTTFGTLASALPSLSTIKPKAKVVDEDRLKARAERQRLAEYTLKPRFEFAFGSWGAESIHWRLDGRYTSTCIKSIAEQLFKALNKTWPHPATHSHLPLPSLFVFTPLDPLSVSKIRALPDALDLSSEMRDYIDDVFFFTAQFGAPMHARMFEQEDQVPVSDRSRQARRLKAEMILLHNGPNVIVELAQLIPSIPDSTNSSEAGTPPGTAKDQLVFRLDGSDSSPGSLPSIMTDHEGGVSSDEEDAVAMTPDLGTSLVMDEGAVTASDRGGGGCKSGPIPIRQGSWGV</sequence>
<dbReference type="AlphaFoldDB" id="A0A1Y1UCN1"/>
<feature type="region of interest" description="Disordered" evidence="1">
    <location>
        <begin position="448"/>
        <end position="472"/>
    </location>
</feature>
<evidence type="ECO:0000256" key="1">
    <source>
        <dbReference type="SAM" id="MobiDB-lite"/>
    </source>
</evidence>
<proteinExistence type="predicted"/>
<dbReference type="RefSeq" id="XP_021869964.1">
    <property type="nucleotide sequence ID" value="XM_022019251.1"/>
</dbReference>
<feature type="region of interest" description="Disordered" evidence="1">
    <location>
        <begin position="401"/>
        <end position="428"/>
    </location>
</feature>
<evidence type="ECO:0000313" key="2">
    <source>
        <dbReference type="EMBL" id="ORX35800.1"/>
    </source>
</evidence>
<dbReference type="EMBL" id="NBSH01000010">
    <property type="protein sequence ID" value="ORX35800.1"/>
    <property type="molecule type" value="Genomic_DNA"/>
</dbReference>
<feature type="compositionally biased region" description="Low complexity" evidence="1">
    <location>
        <begin position="405"/>
        <end position="414"/>
    </location>
</feature>
<comment type="caution">
    <text evidence="2">The sequence shown here is derived from an EMBL/GenBank/DDBJ whole genome shotgun (WGS) entry which is preliminary data.</text>
</comment>
<keyword evidence="3" id="KW-1185">Reference proteome</keyword>
<reference evidence="2 3" key="1">
    <citation type="submission" date="2017-03" db="EMBL/GenBank/DDBJ databases">
        <title>Widespread Adenine N6-methylation of Active Genes in Fungi.</title>
        <authorList>
            <consortium name="DOE Joint Genome Institute"/>
            <person name="Mondo S.J."/>
            <person name="Dannebaum R.O."/>
            <person name="Kuo R.C."/>
            <person name="Louie K.B."/>
            <person name="Bewick A.J."/>
            <person name="Labutti K."/>
            <person name="Haridas S."/>
            <person name="Kuo A."/>
            <person name="Salamov A."/>
            <person name="Ahrendt S.R."/>
            <person name="Lau R."/>
            <person name="Bowen B.P."/>
            <person name="Lipzen A."/>
            <person name="Sullivan W."/>
            <person name="Andreopoulos W.B."/>
            <person name="Clum A."/>
            <person name="Lindquist E."/>
            <person name="Daum C."/>
            <person name="Northen T.R."/>
            <person name="Ramamoorthy G."/>
            <person name="Schmitz R.J."/>
            <person name="Gryganskyi A."/>
            <person name="Culley D."/>
            <person name="Magnuson J."/>
            <person name="James T.Y."/>
            <person name="O'Malley M.A."/>
            <person name="Stajich J.E."/>
            <person name="Spatafora J.W."/>
            <person name="Visel A."/>
            <person name="Grigoriev I.V."/>
        </authorList>
    </citation>
    <scope>NUCLEOTIDE SEQUENCE [LARGE SCALE GENOMIC DNA]</scope>
    <source>
        <strain evidence="2 3">NRRL Y-17943</strain>
    </source>
</reference>
<dbReference type="Proteomes" id="UP000193218">
    <property type="component" value="Unassembled WGS sequence"/>
</dbReference>
<evidence type="ECO:0000313" key="3">
    <source>
        <dbReference type="Proteomes" id="UP000193218"/>
    </source>
</evidence>
<gene>
    <name evidence="2" type="ORF">BD324DRAFT_80738</name>
</gene>
<protein>
    <submittedName>
        <fullName evidence="2">Uncharacterized protein</fullName>
    </submittedName>
</protein>
<dbReference type="InParanoid" id="A0A1Y1UCN1"/>
<accession>A0A1Y1UCN1</accession>
<organism evidence="2 3">
    <name type="scientific">Kockovaella imperatae</name>
    <dbReference type="NCBI Taxonomy" id="4999"/>
    <lineage>
        <taxon>Eukaryota</taxon>
        <taxon>Fungi</taxon>
        <taxon>Dikarya</taxon>
        <taxon>Basidiomycota</taxon>
        <taxon>Agaricomycotina</taxon>
        <taxon>Tremellomycetes</taxon>
        <taxon>Tremellales</taxon>
        <taxon>Cuniculitremaceae</taxon>
        <taxon>Kockovaella</taxon>
    </lineage>
</organism>
<dbReference type="GeneID" id="33561060"/>
<name>A0A1Y1UCN1_9TREE</name>